<dbReference type="PANTHER" id="PTHR11533:SF274">
    <property type="entry name" value="AMINOPEPTIDASE"/>
    <property type="match status" value="1"/>
</dbReference>
<dbReference type="GO" id="GO:0016020">
    <property type="term" value="C:membrane"/>
    <property type="evidence" value="ECO:0007669"/>
    <property type="project" value="TreeGrafter"/>
</dbReference>
<dbReference type="InterPro" id="IPR050344">
    <property type="entry name" value="Peptidase_M1_aminopeptidases"/>
</dbReference>
<proteinExistence type="predicted"/>
<comment type="caution">
    <text evidence="2">The sequence shown here is derived from an EMBL/GenBank/DDBJ whole genome shotgun (WGS) entry which is preliminary data.</text>
</comment>
<name>A0AAD4W650_PRUDU</name>
<evidence type="ECO:0000313" key="3">
    <source>
        <dbReference type="Proteomes" id="UP001054821"/>
    </source>
</evidence>
<dbReference type="GO" id="GO:0005737">
    <property type="term" value="C:cytoplasm"/>
    <property type="evidence" value="ECO:0007669"/>
    <property type="project" value="TreeGrafter"/>
</dbReference>
<dbReference type="PANTHER" id="PTHR11533">
    <property type="entry name" value="PROTEASE M1 ZINC METALLOPROTEASE"/>
    <property type="match status" value="1"/>
</dbReference>
<organism evidence="2 3">
    <name type="scientific">Prunus dulcis</name>
    <name type="common">Almond</name>
    <name type="synonym">Amygdalus dulcis</name>
    <dbReference type="NCBI Taxonomy" id="3755"/>
    <lineage>
        <taxon>Eukaryota</taxon>
        <taxon>Viridiplantae</taxon>
        <taxon>Streptophyta</taxon>
        <taxon>Embryophyta</taxon>
        <taxon>Tracheophyta</taxon>
        <taxon>Spermatophyta</taxon>
        <taxon>Magnoliopsida</taxon>
        <taxon>eudicotyledons</taxon>
        <taxon>Gunneridae</taxon>
        <taxon>Pentapetalae</taxon>
        <taxon>rosids</taxon>
        <taxon>fabids</taxon>
        <taxon>Rosales</taxon>
        <taxon>Rosaceae</taxon>
        <taxon>Amygdaloideae</taxon>
        <taxon>Amygdaleae</taxon>
        <taxon>Prunus</taxon>
    </lineage>
</organism>
<dbReference type="GO" id="GO:0042277">
    <property type="term" value="F:peptide binding"/>
    <property type="evidence" value="ECO:0007669"/>
    <property type="project" value="TreeGrafter"/>
</dbReference>
<dbReference type="GO" id="GO:0006508">
    <property type="term" value="P:proteolysis"/>
    <property type="evidence" value="ECO:0007669"/>
    <property type="project" value="TreeGrafter"/>
</dbReference>
<reference evidence="2 3" key="1">
    <citation type="journal article" date="2022" name="G3 (Bethesda)">
        <title>Whole-genome sequence and methylome profiling of the almond [Prunus dulcis (Mill.) D.A. Webb] cultivar 'Nonpareil'.</title>
        <authorList>
            <person name="D'Amico-Willman K.M."/>
            <person name="Ouma W.Z."/>
            <person name="Meulia T."/>
            <person name="Sideli G.M."/>
            <person name="Gradziel T.M."/>
            <person name="Fresnedo-Ramirez J."/>
        </authorList>
    </citation>
    <scope>NUCLEOTIDE SEQUENCE [LARGE SCALE GENOMIC DNA]</scope>
    <source>
        <strain evidence="2">Clone GOH B32 T37-40</strain>
    </source>
</reference>
<evidence type="ECO:0000259" key="1">
    <source>
        <dbReference type="Pfam" id="PF01433"/>
    </source>
</evidence>
<dbReference type="Gene3D" id="1.10.390.10">
    <property type="entry name" value="Neutral Protease Domain 2"/>
    <property type="match status" value="1"/>
</dbReference>
<gene>
    <name evidence="2" type="ORF">L3X38_016038</name>
</gene>
<dbReference type="GO" id="GO:0005615">
    <property type="term" value="C:extracellular space"/>
    <property type="evidence" value="ECO:0007669"/>
    <property type="project" value="TreeGrafter"/>
</dbReference>
<dbReference type="GO" id="GO:0070006">
    <property type="term" value="F:metalloaminopeptidase activity"/>
    <property type="evidence" value="ECO:0007669"/>
    <property type="project" value="TreeGrafter"/>
</dbReference>
<dbReference type="EMBL" id="JAJFAZ020000003">
    <property type="protein sequence ID" value="KAI5336769.1"/>
    <property type="molecule type" value="Genomic_DNA"/>
</dbReference>
<dbReference type="Pfam" id="PF01433">
    <property type="entry name" value="Peptidase_M1"/>
    <property type="match status" value="1"/>
</dbReference>
<dbReference type="GO" id="GO:0008270">
    <property type="term" value="F:zinc ion binding"/>
    <property type="evidence" value="ECO:0007669"/>
    <property type="project" value="InterPro"/>
</dbReference>
<keyword evidence="3" id="KW-1185">Reference proteome</keyword>
<sequence>MYVLYYILFPEWKIWSQFLHQTTGGLVKDALEQSHPIEVEMHHARSILEVFGDISYKKGSAVIRMLQSYLGDDIYPVCYNVVKISSEAIPDSANDLKQFFINLLLFPAEKLGWESMPGEDHFSALLRAEILRALVIFGHDQTQKEALHRFQTLLNDGNTPLLSADTKGVTKSWVYYSFGH</sequence>
<dbReference type="Proteomes" id="UP001054821">
    <property type="component" value="Chromosome 3"/>
</dbReference>
<dbReference type="GO" id="GO:0043171">
    <property type="term" value="P:peptide catabolic process"/>
    <property type="evidence" value="ECO:0007669"/>
    <property type="project" value="TreeGrafter"/>
</dbReference>
<protein>
    <recommendedName>
        <fullName evidence="1">Peptidase M1 membrane alanine aminopeptidase domain-containing protein</fullName>
    </recommendedName>
</protein>
<evidence type="ECO:0000313" key="2">
    <source>
        <dbReference type="EMBL" id="KAI5336769.1"/>
    </source>
</evidence>
<feature type="domain" description="Peptidase M1 membrane alanine aminopeptidase" evidence="1">
    <location>
        <begin position="7"/>
        <end position="74"/>
    </location>
</feature>
<accession>A0AAD4W650</accession>
<dbReference type="AlphaFoldDB" id="A0AAD4W650"/>
<dbReference type="InterPro" id="IPR027268">
    <property type="entry name" value="Peptidase_M4/M1_CTD_sf"/>
</dbReference>
<dbReference type="InterPro" id="IPR014782">
    <property type="entry name" value="Peptidase_M1_dom"/>
</dbReference>
<dbReference type="SUPFAM" id="SSF55486">
    <property type="entry name" value="Metalloproteases ('zincins'), catalytic domain"/>
    <property type="match status" value="1"/>
</dbReference>